<feature type="short sequence motif" description="RCR-2" evidence="12">
    <location>
        <begin position="90"/>
        <end position="92"/>
    </location>
</feature>
<evidence type="ECO:0000256" key="10">
    <source>
        <dbReference type="ARBA" id="ARBA00023124"/>
    </source>
</evidence>
<dbReference type="InterPro" id="IPR014015">
    <property type="entry name" value="Helicase_SF3_DNA-vir"/>
</dbReference>
<dbReference type="EMBL" id="MN794870">
    <property type="protein sequence ID" value="QJQ50419.1"/>
    <property type="molecule type" value="Genomic_DNA"/>
</dbReference>
<evidence type="ECO:0000256" key="6">
    <source>
        <dbReference type="ARBA" id="ARBA00022741"/>
    </source>
</evidence>
<evidence type="ECO:0000256" key="1">
    <source>
        <dbReference type="ARBA" id="ARBA00004147"/>
    </source>
</evidence>
<dbReference type="Gene3D" id="1.10.10.950">
    <property type="match status" value="1"/>
</dbReference>
<dbReference type="KEGG" id="vg:80536699"/>
<evidence type="ECO:0000256" key="9">
    <source>
        <dbReference type="ARBA" id="ARBA00022840"/>
    </source>
</evidence>
<feature type="domain" description="PV NS1-Nuc" evidence="14">
    <location>
        <begin position="1"/>
        <end position="200"/>
    </location>
</feature>
<dbReference type="SUPFAM" id="SSF52540">
    <property type="entry name" value="P-loop containing nucleoside triphosphate hydrolases"/>
    <property type="match status" value="1"/>
</dbReference>
<feature type="short sequence motif" description="RCR-3" evidence="12">
    <location>
        <begin position="154"/>
        <end position="158"/>
    </location>
</feature>
<protein>
    <submittedName>
        <fullName evidence="15">Non-structural replication protein</fullName>
    </submittedName>
</protein>
<comment type="subcellular location">
    <subcellularLocation>
        <location evidence="1 12">Host nucleus</location>
    </subcellularLocation>
</comment>
<evidence type="ECO:0000256" key="2">
    <source>
        <dbReference type="ARBA" id="ARBA00022562"/>
    </source>
</evidence>
<dbReference type="GO" id="GO:0005524">
    <property type="term" value="F:ATP binding"/>
    <property type="evidence" value="ECO:0007669"/>
    <property type="project" value="UniProtKB-KW"/>
</dbReference>
<evidence type="ECO:0000313" key="16">
    <source>
        <dbReference type="Proteomes" id="UP000677211"/>
    </source>
</evidence>
<dbReference type="InterPro" id="IPR049901">
    <property type="entry name" value="PV_NS1-NUC"/>
</dbReference>
<reference evidence="15 16" key="1">
    <citation type="journal article" date="2020" name="Viruses">
        <title>Virome of a Feline Outbreak of Diarrhea and Vomiting Includes Bocaviruses and a Novel Chapparvovirus.</title>
        <authorList>
            <person name="Li Y."/>
            <person name="Gordon E."/>
            <person name="Idle A."/>
            <person name="Altan E."/>
            <person name="Seguin M.A."/>
            <person name="Estrada M."/>
            <person name="Deng X."/>
            <person name="Delwart E."/>
        </authorList>
    </citation>
    <scope>NUCLEOTIDE SEQUENCE [LARGE SCALE GENOMIC DNA]</scope>
    <source>
        <strain evidence="15">VRI 849</strain>
    </source>
</reference>
<dbReference type="PROSITE" id="PS51206">
    <property type="entry name" value="SF3_HELICASE_1"/>
    <property type="match status" value="1"/>
</dbReference>
<gene>
    <name evidence="15" type="primary">NS1</name>
</gene>
<dbReference type="RefSeq" id="YP_010798483.1">
    <property type="nucleotide sequence ID" value="NC_076473.1"/>
</dbReference>
<keyword evidence="9" id="KW-0067">ATP-binding</keyword>
<evidence type="ECO:0000259" key="13">
    <source>
        <dbReference type="PROSITE" id="PS51206"/>
    </source>
</evidence>
<keyword evidence="8 12" id="KW-0378">Hydrolase</keyword>
<dbReference type="InterPro" id="IPR014835">
    <property type="entry name" value="NS1-Nuc"/>
</dbReference>
<feature type="domain" description="SF3 helicase" evidence="13">
    <location>
        <begin position="292"/>
        <end position="459"/>
    </location>
</feature>
<proteinExistence type="predicted"/>
<dbReference type="SUPFAM" id="SSF55464">
    <property type="entry name" value="Origin of replication-binding domain, RBD-like"/>
    <property type="match status" value="1"/>
</dbReference>
<dbReference type="InterPro" id="IPR027417">
    <property type="entry name" value="P-loop_NTPase"/>
</dbReference>
<keyword evidence="4 12" id="KW-0540">Nuclease</keyword>
<dbReference type="Proteomes" id="UP000677211">
    <property type="component" value="Segment"/>
</dbReference>
<dbReference type="GeneID" id="80536699"/>
<keyword evidence="11 12" id="KW-0238">DNA-binding</keyword>
<evidence type="ECO:0000256" key="3">
    <source>
        <dbReference type="ARBA" id="ARBA00022705"/>
    </source>
</evidence>
<evidence type="ECO:0000256" key="11">
    <source>
        <dbReference type="ARBA" id="ARBA00023125"/>
    </source>
</evidence>
<dbReference type="GO" id="GO:0003677">
    <property type="term" value="F:DNA binding"/>
    <property type="evidence" value="ECO:0007669"/>
    <property type="project" value="UniProtKB-UniRule"/>
</dbReference>
<dbReference type="Gene3D" id="3.40.50.300">
    <property type="entry name" value="P-loop containing nucleotide triphosphate hydrolases"/>
    <property type="match status" value="1"/>
</dbReference>
<evidence type="ECO:0000256" key="4">
    <source>
        <dbReference type="ARBA" id="ARBA00022722"/>
    </source>
</evidence>
<feature type="active site" description="For nuclease activity" evidence="12">
    <location>
        <position position="154"/>
    </location>
</feature>
<keyword evidence="7 12" id="KW-0255">Endonuclease</keyword>
<sequence length="624" mass="70364">MAQYYEIVMKLPNDISTQVPGILESSVDVLTSQKCELPSLSYWDLTLVPKAVVSLASCLVRVIIAFWQCINPIAACPYFIQLEKGKEWHHLHILLSDAACDSLVLGRYTNKLRHRLVDAVYDGIEPDIPDWFCVHKTRLGGKNKKVGEDYIFRYLLSKVQPDVLWCWTDLHHLQPLVLDNRCRQELMVKADRAAAESESTDQSEAADRAPVISGIGAANYSRLVEWLVEQGITSEKQWLETDKNSYRSFHANANSSRQIRAALENARVEMLLLKSAGDYLIGDSWPSDIESNKVYKLFTLNRYDPALVGGILLRWCQKLWGKRNTIWLTGPASTGKTNLAEAIAHAVPIYGCVNWTNENFPFNDCTDKMIIWWEEGKMTAKLVEPAKAILGGSKVRVDQKCKQSVQIEPTPVIITSNIDMTLVIDGNSITREHEEPLQHRMWKIVLDSVLPPTWGKITSAEVKSFLAWASDQNEIVQPVFEVPRVQTPIHEQVMVDLTLPELDSVPCNRGSSTPPSEEPVIVPCATPPAVRPSTPLPSPRYVRSVTYVCLEHDRGDCDQCSEEEICFTQTDWLQCDERMSTISEESGIEPLLTPTPSPPSFEMYGWSPITLHEAFDVDFPDPEE</sequence>
<evidence type="ECO:0000256" key="7">
    <source>
        <dbReference type="ARBA" id="ARBA00022759"/>
    </source>
</evidence>
<evidence type="ECO:0000256" key="12">
    <source>
        <dbReference type="PROSITE-ProRule" id="PRU01366"/>
    </source>
</evidence>
<dbReference type="GO" id="GO:0006260">
    <property type="term" value="P:DNA replication"/>
    <property type="evidence" value="ECO:0007669"/>
    <property type="project" value="UniProtKB-UniRule"/>
</dbReference>
<evidence type="ECO:0000313" key="15">
    <source>
        <dbReference type="EMBL" id="QJQ50419.1"/>
    </source>
</evidence>
<keyword evidence="10 12" id="KW-0190">Covalent protein-DNA linkage</keyword>
<name>A0A6M4C778_9VIRU</name>
<keyword evidence="16" id="KW-1185">Reference proteome</keyword>
<keyword evidence="6 12" id="KW-0547">Nucleotide-binding</keyword>
<dbReference type="GO" id="GO:0004519">
    <property type="term" value="F:endonuclease activity"/>
    <property type="evidence" value="ECO:0007669"/>
    <property type="project" value="UniProtKB-UniRule"/>
</dbReference>
<keyword evidence="3 12" id="KW-0235">DNA replication</keyword>
<accession>A0A6M4C778</accession>
<dbReference type="GO" id="GO:0016787">
    <property type="term" value="F:hydrolase activity"/>
    <property type="evidence" value="ECO:0007669"/>
    <property type="project" value="UniProtKB-KW"/>
</dbReference>
<dbReference type="GO" id="GO:0042025">
    <property type="term" value="C:host cell nucleus"/>
    <property type="evidence" value="ECO:0007669"/>
    <property type="project" value="UniProtKB-SubCell"/>
</dbReference>
<keyword evidence="2 12" id="KW-1048">Host nucleus</keyword>
<evidence type="ECO:0000256" key="5">
    <source>
        <dbReference type="ARBA" id="ARBA00022723"/>
    </source>
</evidence>
<keyword evidence="5" id="KW-0479">Metal-binding</keyword>
<evidence type="ECO:0000259" key="14">
    <source>
        <dbReference type="PROSITE" id="PS52022"/>
    </source>
</evidence>
<evidence type="ECO:0000256" key="8">
    <source>
        <dbReference type="ARBA" id="ARBA00022801"/>
    </source>
</evidence>
<dbReference type="Pfam" id="PF01057">
    <property type="entry name" value="Parvo_NS1"/>
    <property type="match status" value="1"/>
</dbReference>
<dbReference type="GO" id="GO:0046872">
    <property type="term" value="F:metal ion binding"/>
    <property type="evidence" value="ECO:0007669"/>
    <property type="project" value="UniProtKB-KW"/>
</dbReference>
<organism evidence="15 16">
    <name type="scientific">Feline dependoparvovirus</name>
    <dbReference type="NCBI Taxonomy" id="2733691"/>
    <lineage>
        <taxon>Viruses</taxon>
        <taxon>Monodnaviria</taxon>
        <taxon>Shotokuvirae</taxon>
        <taxon>Cossaviricota</taxon>
        <taxon>Quintoviricetes</taxon>
        <taxon>Piccovirales</taxon>
        <taxon>Parvoviridae</taxon>
        <taxon>Parvovirinae</taxon>
        <taxon>Dependoparvovirus</taxon>
        <taxon>Dependoparvovirus carnivoran1</taxon>
    </lineage>
</organism>
<dbReference type="Pfam" id="PF08724">
    <property type="entry name" value="Rep_N"/>
    <property type="match status" value="1"/>
</dbReference>
<dbReference type="InterPro" id="IPR001257">
    <property type="entry name" value="Parvovirus_NS1_helicase"/>
</dbReference>
<dbReference type="GO" id="GO:0019079">
    <property type="term" value="P:viral genome replication"/>
    <property type="evidence" value="ECO:0007669"/>
    <property type="project" value="InterPro"/>
</dbReference>
<dbReference type="PROSITE" id="PS52022">
    <property type="entry name" value="PV_NS1_NUC"/>
    <property type="match status" value="1"/>
</dbReference>
<dbReference type="Gene3D" id="3.40.1310.20">
    <property type="match status" value="1"/>
</dbReference>